<proteinExistence type="predicted"/>
<comment type="caution">
    <text evidence="1">The sequence shown here is derived from an EMBL/GenBank/DDBJ whole genome shotgun (WGS) entry which is preliminary data.</text>
</comment>
<name>A0ABQ7U3R9_SOLTU</name>
<dbReference type="Proteomes" id="UP000826656">
    <property type="component" value="Unassembled WGS sequence"/>
</dbReference>
<evidence type="ECO:0000313" key="2">
    <source>
        <dbReference type="Proteomes" id="UP000826656"/>
    </source>
</evidence>
<gene>
    <name evidence="1" type="ORF">KY290_034001</name>
</gene>
<reference evidence="1 2" key="1">
    <citation type="journal article" date="2021" name="bioRxiv">
        <title>Chromosome-scale and haplotype-resolved genome assembly of a tetraploid potato cultivar.</title>
        <authorList>
            <person name="Sun H."/>
            <person name="Jiao W.-B."/>
            <person name="Krause K."/>
            <person name="Campoy J.A."/>
            <person name="Goel M."/>
            <person name="Folz-Donahue K."/>
            <person name="Kukat C."/>
            <person name="Huettel B."/>
            <person name="Schneeberger K."/>
        </authorList>
    </citation>
    <scope>NUCLEOTIDE SEQUENCE [LARGE SCALE GENOMIC DNA]</scope>
    <source>
        <strain evidence="1">SolTubOtavaFocal</strain>
        <tissue evidence="1">Leaves</tissue>
    </source>
</reference>
<accession>A0ABQ7U3R9</accession>
<sequence>MESLRTFGVINLAMVEEPCYPYLCAFESPSIVGNLDAEQLFDEMRQTEDSPFNSDNEVLVDERSDAIVFSSESHSALEDEKSEDGCDLQYEFEGSMSAVQEILVVKD</sequence>
<evidence type="ECO:0000313" key="1">
    <source>
        <dbReference type="EMBL" id="KAH0740958.1"/>
    </source>
</evidence>
<keyword evidence="2" id="KW-1185">Reference proteome</keyword>
<dbReference type="EMBL" id="JAIVGD010000026">
    <property type="protein sequence ID" value="KAH0740958.1"/>
    <property type="molecule type" value="Genomic_DNA"/>
</dbReference>
<organism evidence="1 2">
    <name type="scientific">Solanum tuberosum</name>
    <name type="common">Potato</name>
    <dbReference type="NCBI Taxonomy" id="4113"/>
    <lineage>
        <taxon>Eukaryota</taxon>
        <taxon>Viridiplantae</taxon>
        <taxon>Streptophyta</taxon>
        <taxon>Embryophyta</taxon>
        <taxon>Tracheophyta</taxon>
        <taxon>Spermatophyta</taxon>
        <taxon>Magnoliopsida</taxon>
        <taxon>eudicotyledons</taxon>
        <taxon>Gunneridae</taxon>
        <taxon>Pentapetalae</taxon>
        <taxon>asterids</taxon>
        <taxon>lamiids</taxon>
        <taxon>Solanales</taxon>
        <taxon>Solanaceae</taxon>
        <taxon>Solanoideae</taxon>
        <taxon>Solaneae</taxon>
        <taxon>Solanum</taxon>
    </lineage>
</organism>
<protein>
    <submittedName>
        <fullName evidence="1">Uncharacterized protein</fullName>
    </submittedName>
</protein>